<organism evidence="1 2">
    <name type="scientific">Cardiocondyla obscurior</name>
    <dbReference type="NCBI Taxonomy" id="286306"/>
    <lineage>
        <taxon>Eukaryota</taxon>
        <taxon>Metazoa</taxon>
        <taxon>Ecdysozoa</taxon>
        <taxon>Arthropoda</taxon>
        <taxon>Hexapoda</taxon>
        <taxon>Insecta</taxon>
        <taxon>Pterygota</taxon>
        <taxon>Neoptera</taxon>
        <taxon>Endopterygota</taxon>
        <taxon>Hymenoptera</taxon>
        <taxon>Apocrita</taxon>
        <taxon>Aculeata</taxon>
        <taxon>Formicoidea</taxon>
        <taxon>Formicidae</taxon>
        <taxon>Myrmicinae</taxon>
        <taxon>Cardiocondyla</taxon>
    </lineage>
</organism>
<sequence length="98" mass="11631">MSRPAQCFQLWNRIIDQSVSGESSRENKIRILYTYMRCKSKCRDVCTMNGQNAKEIRKVSTLYILYLRTFTANTDATRCPPITRLRSNNYYHQRRVNS</sequence>
<dbReference type="EMBL" id="JADYXP020000001">
    <property type="protein sequence ID" value="KAL0133564.1"/>
    <property type="molecule type" value="Genomic_DNA"/>
</dbReference>
<evidence type="ECO:0000313" key="1">
    <source>
        <dbReference type="EMBL" id="KAL0133564.1"/>
    </source>
</evidence>
<accession>A0AAW2H210</accession>
<name>A0AAW2H210_9HYME</name>
<gene>
    <name evidence="1" type="ORF">PUN28_000948</name>
</gene>
<proteinExistence type="predicted"/>
<reference evidence="1 2" key="1">
    <citation type="submission" date="2023-03" db="EMBL/GenBank/DDBJ databases">
        <title>High recombination rates correlate with genetic variation in Cardiocondyla obscurior ants.</title>
        <authorList>
            <person name="Errbii M."/>
        </authorList>
    </citation>
    <scope>NUCLEOTIDE SEQUENCE [LARGE SCALE GENOMIC DNA]</scope>
    <source>
        <strain evidence="1">Alpha-2009</strain>
        <tissue evidence="1">Whole body</tissue>
    </source>
</reference>
<evidence type="ECO:0000313" key="2">
    <source>
        <dbReference type="Proteomes" id="UP001430953"/>
    </source>
</evidence>
<dbReference type="AlphaFoldDB" id="A0AAW2H210"/>
<comment type="caution">
    <text evidence="1">The sequence shown here is derived from an EMBL/GenBank/DDBJ whole genome shotgun (WGS) entry which is preliminary data.</text>
</comment>
<keyword evidence="2" id="KW-1185">Reference proteome</keyword>
<dbReference type="Proteomes" id="UP001430953">
    <property type="component" value="Unassembled WGS sequence"/>
</dbReference>
<protein>
    <submittedName>
        <fullName evidence="1">Uncharacterized protein</fullName>
    </submittedName>
</protein>